<protein>
    <submittedName>
        <fullName evidence="1">Uncharacterized protein</fullName>
    </submittedName>
</protein>
<evidence type="ECO:0000313" key="2">
    <source>
        <dbReference type="Proteomes" id="UP001062846"/>
    </source>
</evidence>
<organism evidence="1 2">
    <name type="scientific">Rhododendron molle</name>
    <name type="common">Chinese azalea</name>
    <name type="synonym">Azalea mollis</name>
    <dbReference type="NCBI Taxonomy" id="49168"/>
    <lineage>
        <taxon>Eukaryota</taxon>
        <taxon>Viridiplantae</taxon>
        <taxon>Streptophyta</taxon>
        <taxon>Embryophyta</taxon>
        <taxon>Tracheophyta</taxon>
        <taxon>Spermatophyta</taxon>
        <taxon>Magnoliopsida</taxon>
        <taxon>eudicotyledons</taxon>
        <taxon>Gunneridae</taxon>
        <taxon>Pentapetalae</taxon>
        <taxon>asterids</taxon>
        <taxon>Ericales</taxon>
        <taxon>Ericaceae</taxon>
        <taxon>Ericoideae</taxon>
        <taxon>Rhodoreae</taxon>
        <taxon>Rhododendron</taxon>
    </lineage>
</organism>
<sequence>MVMLCSGVAILSECYWFGWSCTNLCFHRHNLLLHSALVLLRKIPHSVRGINDACRFFLIESGIALFVAFLKNVSIVTVSGAVCSAENASQDTLRQCNNIDLNSASFLLKNVLGRSSSTVYAIALLASGQSSTITDTYAGQYIMQVVHKF</sequence>
<reference evidence="1" key="1">
    <citation type="submission" date="2022-02" db="EMBL/GenBank/DDBJ databases">
        <title>Plant Genome Project.</title>
        <authorList>
            <person name="Zhang R.-G."/>
        </authorList>
    </citation>
    <scope>NUCLEOTIDE SEQUENCE</scope>
    <source>
        <strain evidence="1">AT1</strain>
    </source>
</reference>
<gene>
    <name evidence="1" type="ORF">RHMOL_Rhmol11G0130900</name>
</gene>
<accession>A0ACC0LRS6</accession>
<keyword evidence="2" id="KW-1185">Reference proteome</keyword>
<evidence type="ECO:0000313" key="1">
    <source>
        <dbReference type="EMBL" id="KAI8531365.1"/>
    </source>
</evidence>
<dbReference type="EMBL" id="CM046398">
    <property type="protein sequence ID" value="KAI8531365.1"/>
    <property type="molecule type" value="Genomic_DNA"/>
</dbReference>
<comment type="caution">
    <text evidence="1">The sequence shown here is derived from an EMBL/GenBank/DDBJ whole genome shotgun (WGS) entry which is preliminary data.</text>
</comment>
<dbReference type="Proteomes" id="UP001062846">
    <property type="component" value="Chromosome 11"/>
</dbReference>
<name>A0ACC0LRS6_RHOML</name>
<proteinExistence type="predicted"/>